<keyword evidence="1 2" id="KW-0238">DNA-binding</keyword>
<dbReference type="CDD" id="cd00383">
    <property type="entry name" value="trans_reg_C"/>
    <property type="match status" value="1"/>
</dbReference>
<evidence type="ECO:0000256" key="2">
    <source>
        <dbReference type="PROSITE-ProRule" id="PRU01091"/>
    </source>
</evidence>
<organism evidence="5 6">
    <name type="scientific">Klebsiella africana</name>
    <dbReference type="NCBI Taxonomy" id="2489010"/>
    <lineage>
        <taxon>Bacteria</taxon>
        <taxon>Pseudomonadati</taxon>
        <taxon>Pseudomonadota</taxon>
        <taxon>Gammaproteobacteria</taxon>
        <taxon>Enterobacterales</taxon>
        <taxon>Enterobacteriaceae</taxon>
        <taxon>Klebsiella/Raoultella group</taxon>
        <taxon>Klebsiella</taxon>
    </lineage>
</organism>
<comment type="caution">
    <text evidence="5">The sequence shown here is derived from an EMBL/GenBank/DDBJ whole genome shotgun (WGS) entry which is preliminary data.</text>
</comment>
<feature type="domain" description="OmpR/PhoB-type" evidence="4">
    <location>
        <begin position="1"/>
        <end position="102"/>
    </location>
</feature>
<keyword evidence="3" id="KW-0472">Membrane</keyword>
<dbReference type="InterPro" id="IPR036388">
    <property type="entry name" value="WH-like_DNA-bd_sf"/>
</dbReference>
<evidence type="ECO:0000313" key="5">
    <source>
        <dbReference type="EMBL" id="VGP87703.1"/>
    </source>
</evidence>
<dbReference type="GO" id="GO:0006355">
    <property type="term" value="P:regulation of DNA-templated transcription"/>
    <property type="evidence" value="ECO:0007669"/>
    <property type="project" value="InterPro"/>
</dbReference>
<dbReference type="SUPFAM" id="SSF46894">
    <property type="entry name" value="C-terminal effector domain of the bipartite response regulators"/>
    <property type="match status" value="1"/>
</dbReference>
<dbReference type="InterPro" id="IPR001867">
    <property type="entry name" value="OmpR/PhoB-type_DNA-bd"/>
</dbReference>
<accession>A0A8B6INN8</accession>
<gene>
    <name evidence="5" type="ORF">SB5857_01873</name>
</gene>
<dbReference type="PROSITE" id="PS51755">
    <property type="entry name" value="OMPR_PHOB"/>
    <property type="match status" value="1"/>
</dbReference>
<feature type="transmembrane region" description="Helical" evidence="3">
    <location>
        <begin position="133"/>
        <end position="151"/>
    </location>
</feature>
<dbReference type="Proteomes" id="UP000328848">
    <property type="component" value="Unassembled WGS sequence"/>
</dbReference>
<evidence type="ECO:0000313" key="6">
    <source>
        <dbReference type="Proteomes" id="UP000328848"/>
    </source>
</evidence>
<dbReference type="SMART" id="SM00862">
    <property type="entry name" value="Trans_reg_C"/>
    <property type="match status" value="1"/>
</dbReference>
<keyword evidence="3" id="KW-1133">Transmembrane helix</keyword>
<dbReference type="EMBL" id="CAAHGQ010000048">
    <property type="protein sequence ID" value="VGP87703.1"/>
    <property type="molecule type" value="Genomic_DNA"/>
</dbReference>
<proteinExistence type="predicted"/>
<dbReference type="Gene3D" id="1.10.10.10">
    <property type="entry name" value="Winged helix-like DNA-binding domain superfamily/Winged helix DNA-binding domain"/>
    <property type="match status" value="1"/>
</dbReference>
<name>A0A8B6INN8_9ENTR</name>
<evidence type="ECO:0000259" key="4">
    <source>
        <dbReference type="PROSITE" id="PS51755"/>
    </source>
</evidence>
<dbReference type="AlphaFoldDB" id="A0A8B6INN8"/>
<reference evidence="5 6" key="1">
    <citation type="submission" date="2019-04" db="EMBL/GenBank/DDBJ databases">
        <authorList>
            <person name="Brisse S."/>
            <person name="Rodrigues C."/>
        </authorList>
    </citation>
    <scope>NUCLEOTIDE SEQUENCE [LARGE SCALE GENOMIC DNA]</scope>
    <source>
        <strain evidence="5">SB5857</strain>
    </source>
</reference>
<dbReference type="RefSeq" id="WP_168435418.1">
    <property type="nucleotide sequence ID" value="NZ_CAAHGQ010000048.1"/>
</dbReference>
<protein>
    <recommendedName>
        <fullName evidence="4">OmpR/PhoB-type domain-containing protein</fullName>
    </recommendedName>
</protein>
<keyword evidence="3" id="KW-0812">Transmembrane</keyword>
<dbReference type="InterPro" id="IPR016032">
    <property type="entry name" value="Sig_transdc_resp-reg_C-effctor"/>
</dbReference>
<dbReference type="GO" id="GO:0000160">
    <property type="term" value="P:phosphorelay signal transduction system"/>
    <property type="evidence" value="ECO:0007669"/>
    <property type="project" value="InterPro"/>
</dbReference>
<sequence length="249" mass="28306">MIASKVIYDSETGSLSCSGDSSNEEKKITKTANRILTLLIESHGHVVEREYLLEQVWESHGLVSSNGSLNQYISILRKTLTSLTDIEDIIVSIPKVGFIISQDIEILQLEESKILANEISTKAIKKMSLSTRFLLLAIIIALISNIIFFMYSDDNPRYKTAKKLYAIDKCQIQAWANMPENVNKTITKAISEIAPELLEQCSKYPAAIFVSLQKSIYQNEDGIVFLSFCPLRENKITHCNNFYHYKWKQ</sequence>
<feature type="DNA-binding region" description="OmpR/PhoB-type" evidence="2">
    <location>
        <begin position="1"/>
        <end position="102"/>
    </location>
</feature>
<dbReference type="Pfam" id="PF00486">
    <property type="entry name" value="Trans_reg_C"/>
    <property type="match status" value="1"/>
</dbReference>
<evidence type="ECO:0000256" key="1">
    <source>
        <dbReference type="ARBA" id="ARBA00023125"/>
    </source>
</evidence>
<evidence type="ECO:0000256" key="3">
    <source>
        <dbReference type="SAM" id="Phobius"/>
    </source>
</evidence>
<dbReference type="GO" id="GO:0003677">
    <property type="term" value="F:DNA binding"/>
    <property type="evidence" value="ECO:0007669"/>
    <property type="project" value="UniProtKB-UniRule"/>
</dbReference>